<keyword evidence="5" id="KW-0436">Ligase</keyword>
<dbReference type="InterPro" id="IPR000873">
    <property type="entry name" value="AMP-dep_synth/lig_dom"/>
</dbReference>
<dbReference type="InterPro" id="IPR025110">
    <property type="entry name" value="AMP-bd_C"/>
</dbReference>
<dbReference type="Gene3D" id="3.40.50.12780">
    <property type="entry name" value="N-terminal domain of ligase-like"/>
    <property type="match status" value="1"/>
</dbReference>
<evidence type="ECO:0000256" key="5">
    <source>
        <dbReference type="ARBA" id="ARBA00022598"/>
    </source>
</evidence>
<evidence type="ECO:0000256" key="4">
    <source>
        <dbReference type="ARBA" id="ARBA00022475"/>
    </source>
</evidence>
<dbReference type="SUPFAM" id="SSF56801">
    <property type="entry name" value="Acetyl-CoA synthetase-like"/>
    <property type="match status" value="1"/>
</dbReference>
<accession>T1JXE2</accession>
<dbReference type="InterPro" id="IPR020845">
    <property type="entry name" value="AMP-binding_CS"/>
</dbReference>
<dbReference type="Pfam" id="PF00501">
    <property type="entry name" value="AMP-binding"/>
    <property type="match status" value="1"/>
</dbReference>
<feature type="domain" description="AMP-dependent synthetase/ligase" evidence="23">
    <location>
        <begin position="80"/>
        <end position="403"/>
    </location>
</feature>
<comment type="subcellular location">
    <subcellularLocation>
        <location evidence="1">Cell membrane</location>
        <topology evidence="1">Multi-pass membrane protein</topology>
    </subcellularLocation>
    <subcellularLocation>
        <location evidence="17">Peroxisome membrane</location>
    </subcellularLocation>
</comment>
<dbReference type="FunFam" id="3.30.300.30:FF:000002">
    <property type="entry name" value="Long-chain fatty acid transport protein 1"/>
    <property type="match status" value="1"/>
</dbReference>
<keyword evidence="10 22" id="KW-1133">Transmembrane helix</keyword>
<comment type="similarity">
    <text evidence="2">Belongs to the ATP-dependent AMP-binding enzyme family.</text>
</comment>
<dbReference type="PANTHER" id="PTHR43107:SF15">
    <property type="entry name" value="FATTY ACID TRANSPORT PROTEIN 3, ISOFORM A"/>
    <property type="match status" value="1"/>
</dbReference>
<evidence type="ECO:0000256" key="20">
    <source>
        <dbReference type="ARBA" id="ARBA00068795"/>
    </source>
</evidence>
<dbReference type="EnsemblMetazoa" id="tetur02g11620.1">
    <property type="protein sequence ID" value="tetur02g11620.1"/>
    <property type="gene ID" value="tetur02g11620"/>
</dbReference>
<dbReference type="FunFam" id="3.40.50.12780:FF:000019">
    <property type="entry name" value="Long-chain fatty acid transporter"/>
    <property type="match status" value="1"/>
</dbReference>
<evidence type="ECO:0000256" key="13">
    <source>
        <dbReference type="ARBA" id="ARBA00023140"/>
    </source>
</evidence>
<feature type="domain" description="AMP-binding enzyme C-terminal" evidence="24">
    <location>
        <begin position="524"/>
        <end position="599"/>
    </location>
</feature>
<evidence type="ECO:0000256" key="19">
    <source>
        <dbReference type="ARBA" id="ARBA00060276"/>
    </source>
</evidence>
<keyword evidence="4" id="KW-1003">Cell membrane</keyword>
<evidence type="ECO:0000256" key="14">
    <source>
        <dbReference type="ARBA" id="ARBA00026121"/>
    </source>
</evidence>
<evidence type="ECO:0000256" key="10">
    <source>
        <dbReference type="ARBA" id="ARBA00022989"/>
    </source>
</evidence>
<feature type="transmembrane region" description="Helical" evidence="22">
    <location>
        <begin position="21"/>
        <end position="42"/>
    </location>
</feature>
<sequence>MLLYALQERLVKTLNNSLTRAVSNVTFSIIGLYAAFKLAMWLRVIILTIHRDLRGLYYLTKTKVTMALHRRRNMTVAKLFKKTVAEHGDKPIFYHQDEVWSFKQLDAFSNKVANIFTELGFNHGDEVVLFMESKCEYIGLWLGLAKMGVVTALINTNQRKESLIHSILTINSKAVIFGTELTDAILEVYPTLKNQRDLKFFSYGNLSQPNFPHHDLNDLLKDASTADPININSGNYEDKILYIYTSGTTGLPKAAVIKNCRFIFVTIGIGNSMGFGSNEIIYTCIPLYHLSGGIIGSGQCLLKGNSMAIRHKFSAKNFWTDCIKYQCTSAQYIGEICRYLLCQPESPADRAHSVRSMFGNGLRINIWKDFVKRFNIERVLEFYGATEGNAHVVNVDHKAGACGFISQILPGALTDLFYPVSIIKVDEITGEPIRSSNGLCIRCRAGDSGEFVGKIVTNDPSRAFDGYANQEASDKKIIRNVFRRGDAYFASGDLVTLDELGYVFFKDRTGDTFRWKGENVSTTEVEAVIGNHLEHVDCVVYGVEIPGCEGRAGMAAILDPEDKVDLKDLLAEMKKVLPNYSIPVFVRKCQRFTQTGTFKLPKVTLRNQAYNPVTITDPLYYFDVKSCQYLSLDEKIYQQIMSGLLRF</sequence>
<keyword evidence="9" id="KW-0067">ATP-binding</keyword>
<comment type="function">
    <text evidence="19">Acyl-CoA synthetase required for both the import of long chain fatty acids (LCFAs) (C14-C18) and the activation very long chain fatty acids (VLCFAs) (C20-C26) by esterification of the fatty acids into metabolically active CoA-thioesters for subsequent degradation or incorporation into phospholipids. The transport and fatty acyl-CoA synthetase activities are genetically separable and are thus independent activities. Esterifies VLCFAs in the peroxisome matrix. The VLCFAs are actively transported into peroxisomes by a PXA1-PXA2 heterodimeric transporter in the peroxisomal membrane.</text>
</comment>
<evidence type="ECO:0000256" key="18">
    <source>
        <dbReference type="ARBA" id="ARBA00048666"/>
    </source>
</evidence>
<evidence type="ECO:0000259" key="23">
    <source>
        <dbReference type="Pfam" id="PF00501"/>
    </source>
</evidence>
<dbReference type="Pfam" id="PF13193">
    <property type="entry name" value="AMP-binding_C"/>
    <property type="match status" value="1"/>
</dbReference>
<evidence type="ECO:0000256" key="9">
    <source>
        <dbReference type="ARBA" id="ARBA00022840"/>
    </source>
</evidence>
<dbReference type="InterPro" id="IPR042099">
    <property type="entry name" value="ANL_N_sf"/>
</dbReference>
<keyword evidence="6 22" id="KW-0812">Transmembrane</keyword>
<keyword evidence="12 22" id="KW-0472">Membrane</keyword>
<evidence type="ECO:0000256" key="17">
    <source>
        <dbReference type="ARBA" id="ARBA00046271"/>
    </source>
</evidence>
<dbReference type="OMA" id="IYRDVFK"/>
<evidence type="ECO:0000256" key="6">
    <source>
        <dbReference type="ARBA" id="ARBA00022692"/>
    </source>
</evidence>
<evidence type="ECO:0000256" key="7">
    <source>
        <dbReference type="ARBA" id="ARBA00022741"/>
    </source>
</evidence>
<evidence type="ECO:0000313" key="26">
    <source>
        <dbReference type="Proteomes" id="UP000015104"/>
    </source>
</evidence>
<evidence type="ECO:0000256" key="15">
    <source>
        <dbReference type="ARBA" id="ARBA00036527"/>
    </source>
</evidence>
<dbReference type="PANTHER" id="PTHR43107">
    <property type="entry name" value="LONG-CHAIN FATTY ACID TRANSPORT PROTEIN"/>
    <property type="match status" value="1"/>
</dbReference>
<evidence type="ECO:0000256" key="1">
    <source>
        <dbReference type="ARBA" id="ARBA00004651"/>
    </source>
</evidence>
<comment type="catalytic activity">
    <reaction evidence="18">
        <text>tetracosanoate + ATP + CoA = tetracosanoyl-CoA + AMP + diphosphate</text>
        <dbReference type="Rhea" id="RHEA:33639"/>
        <dbReference type="ChEBI" id="CHEBI:30616"/>
        <dbReference type="ChEBI" id="CHEBI:31014"/>
        <dbReference type="ChEBI" id="CHEBI:33019"/>
        <dbReference type="ChEBI" id="CHEBI:57287"/>
        <dbReference type="ChEBI" id="CHEBI:65052"/>
        <dbReference type="ChEBI" id="CHEBI:456215"/>
    </reaction>
    <physiologicalReaction direction="left-to-right" evidence="18">
        <dbReference type="Rhea" id="RHEA:33640"/>
    </physiologicalReaction>
</comment>
<keyword evidence="26" id="KW-1185">Reference proteome</keyword>
<dbReference type="EC" id="6.2.1.3" evidence="14"/>
<dbReference type="AlphaFoldDB" id="T1JXE2"/>
<evidence type="ECO:0000256" key="21">
    <source>
        <dbReference type="ARBA" id="ARBA00078285"/>
    </source>
</evidence>
<keyword evidence="3" id="KW-0813">Transport</keyword>
<keyword evidence="11" id="KW-0445">Lipid transport</keyword>
<dbReference type="EMBL" id="CAEY01000828">
    <property type="status" value="NOT_ANNOTATED_CDS"/>
    <property type="molecule type" value="Genomic_DNA"/>
</dbReference>
<evidence type="ECO:0000256" key="11">
    <source>
        <dbReference type="ARBA" id="ARBA00023055"/>
    </source>
</evidence>
<evidence type="ECO:0000256" key="8">
    <source>
        <dbReference type="ARBA" id="ARBA00022832"/>
    </source>
</evidence>
<dbReference type="PROSITE" id="PS00455">
    <property type="entry name" value="AMP_BINDING"/>
    <property type="match status" value="1"/>
</dbReference>
<evidence type="ECO:0000313" key="25">
    <source>
        <dbReference type="EnsemblMetazoa" id="tetur02g11620.1"/>
    </source>
</evidence>
<evidence type="ECO:0000256" key="3">
    <source>
        <dbReference type="ARBA" id="ARBA00022448"/>
    </source>
</evidence>
<proteinExistence type="inferred from homology"/>
<keyword evidence="8" id="KW-0276">Fatty acid metabolism</keyword>
<dbReference type="STRING" id="32264.T1JXE2"/>
<gene>
    <name evidence="25" type="primary">107371724</name>
</gene>
<dbReference type="GO" id="GO:0005324">
    <property type="term" value="F:long-chain fatty acid transmembrane transporter activity"/>
    <property type="evidence" value="ECO:0007669"/>
    <property type="project" value="TreeGrafter"/>
</dbReference>
<dbReference type="HOGENOM" id="CLU_000022_46_2_1"/>
<keyword evidence="7" id="KW-0547">Nucleotide-binding</keyword>
<comment type="catalytic activity">
    <reaction evidence="15">
        <text>a very long-chain fatty acid + ATP + CoA = a very long-chain fatty acyl-CoA + AMP + diphosphate</text>
        <dbReference type="Rhea" id="RHEA:54536"/>
        <dbReference type="ChEBI" id="CHEBI:30616"/>
        <dbReference type="ChEBI" id="CHEBI:33019"/>
        <dbReference type="ChEBI" id="CHEBI:57287"/>
        <dbReference type="ChEBI" id="CHEBI:58950"/>
        <dbReference type="ChEBI" id="CHEBI:138261"/>
        <dbReference type="ChEBI" id="CHEBI:456215"/>
    </reaction>
    <physiologicalReaction direction="left-to-right" evidence="15">
        <dbReference type="Rhea" id="RHEA:54537"/>
    </physiologicalReaction>
</comment>
<dbReference type="GO" id="GO:0004467">
    <property type="term" value="F:long-chain fatty acid-CoA ligase activity"/>
    <property type="evidence" value="ECO:0007669"/>
    <property type="project" value="UniProtKB-EC"/>
</dbReference>
<dbReference type="GO" id="GO:0005778">
    <property type="term" value="C:peroxisomal membrane"/>
    <property type="evidence" value="ECO:0007669"/>
    <property type="project" value="UniProtKB-SubCell"/>
</dbReference>
<evidence type="ECO:0000256" key="22">
    <source>
        <dbReference type="SAM" id="Phobius"/>
    </source>
</evidence>
<dbReference type="GO" id="GO:0044539">
    <property type="term" value="P:long-chain fatty acid import into cell"/>
    <property type="evidence" value="ECO:0007669"/>
    <property type="project" value="TreeGrafter"/>
</dbReference>
<dbReference type="Gene3D" id="3.30.300.30">
    <property type="match status" value="1"/>
</dbReference>
<dbReference type="NCBIfam" id="NF006134">
    <property type="entry name" value="PRK08279.1"/>
    <property type="match status" value="1"/>
</dbReference>
<dbReference type="KEGG" id="tut:107371724"/>
<dbReference type="eggNOG" id="KOG1179">
    <property type="taxonomic scope" value="Eukaryota"/>
</dbReference>
<dbReference type="GO" id="GO:0005524">
    <property type="term" value="F:ATP binding"/>
    <property type="evidence" value="ECO:0007669"/>
    <property type="project" value="UniProtKB-KW"/>
</dbReference>
<reference evidence="26" key="1">
    <citation type="submission" date="2011-08" db="EMBL/GenBank/DDBJ databases">
        <authorList>
            <person name="Rombauts S."/>
        </authorList>
    </citation>
    <scope>NUCLEOTIDE SEQUENCE</scope>
    <source>
        <strain evidence="26">London</strain>
    </source>
</reference>
<organism evidence="25 26">
    <name type="scientific">Tetranychus urticae</name>
    <name type="common">Two-spotted spider mite</name>
    <dbReference type="NCBI Taxonomy" id="32264"/>
    <lineage>
        <taxon>Eukaryota</taxon>
        <taxon>Metazoa</taxon>
        <taxon>Ecdysozoa</taxon>
        <taxon>Arthropoda</taxon>
        <taxon>Chelicerata</taxon>
        <taxon>Arachnida</taxon>
        <taxon>Acari</taxon>
        <taxon>Acariformes</taxon>
        <taxon>Trombidiformes</taxon>
        <taxon>Prostigmata</taxon>
        <taxon>Eleutherengona</taxon>
        <taxon>Raphignathae</taxon>
        <taxon>Tetranychoidea</taxon>
        <taxon>Tetranychidae</taxon>
        <taxon>Tetranychus</taxon>
    </lineage>
</organism>
<dbReference type="Proteomes" id="UP000015104">
    <property type="component" value="Unassembled WGS sequence"/>
</dbReference>
<keyword evidence="13" id="KW-0576">Peroxisome</keyword>
<dbReference type="GO" id="GO:0005886">
    <property type="term" value="C:plasma membrane"/>
    <property type="evidence" value="ECO:0007669"/>
    <property type="project" value="UniProtKB-SubCell"/>
</dbReference>
<dbReference type="InterPro" id="IPR045851">
    <property type="entry name" value="AMP-bd_C_sf"/>
</dbReference>
<evidence type="ECO:0000259" key="24">
    <source>
        <dbReference type="Pfam" id="PF13193"/>
    </source>
</evidence>
<name>T1JXE2_TETUR</name>
<dbReference type="GO" id="GO:0005789">
    <property type="term" value="C:endoplasmic reticulum membrane"/>
    <property type="evidence" value="ECO:0007669"/>
    <property type="project" value="TreeGrafter"/>
</dbReference>
<evidence type="ECO:0000256" key="12">
    <source>
        <dbReference type="ARBA" id="ARBA00023136"/>
    </source>
</evidence>
<dbReference type="OrthoDB" id="288590at2759"/>
<protein>
    <recommendedName>
        <fullName evidence="20">Very long-chain fatty acid transport protein</fullName>
        <ecNumber evidence="14">6.2.1.3</ecNumber>
    </recommendedName>
    <alternativeName>
        <fullName evidence="16">Long-chain-fatty-acid--CoA ligase</fullName>
    </alternativeName>
    <alternativeName>
        <fullName evidence="21">Very-long-chain acyl-CoA synthetase</fullName>
    </alternativeName>
</protein>
<keyword evidence="8" id="KW-0443">Lipid metabolism</keyword>
<evidence type="ECO:0000256" key="16">
    <source>
        <dbReference type="ARBA" id="ARBA00041297"/>
    </source>
</evidence>
<reference evidence="25" key="2">
    <citation type="submission" date="2015-06" db="UniProtKB">
        <authorList>
            <consortium name="EnsemblMetazoa"/>
        </authorList>
    </citation>
    <scope>IDENTIFICATION</scope>
</reference>
<evidence type="ECO:0000256" key="2">
    <source>
        <dbReference type="ARBA" id="ARBA00006432"/>
    </source>
</evidence>